<dbReference type="EMBL" id="JAHEPS010000001">
    <property type="protein sequence ID" value="MBT1443515.1"/>
    <property type="molecule type" value="Genomic_DNA"/>
</dbReference>
<name>A0ABS5UZD3_9GAMM</name>
<evidence type="ECO:0000313" key="2">
    <source>
        <dbReference type="EMBL" id="MBT1443515.1"/>
    </source>
</evidence>
<dbReference type="RefSeq" id="WP_214505697.1">
    <property type="nucleotide sequence ID" value="NZ_JAHEPS010000001.1"/>
</dbReference>
<sequence length="145" mass="15049">MKKQRGMVLFFALIVLIIMTVIGVALAVNSGQSLRMAGAGAERIEAMSWAQGAQDKAIDVNRGATLANLSAEITEDNTALSSQSKIAPLTLGDVNCQRTPRASGANLISCKRAEVTTTATFGRKGLGQVIVVSGIEQEVLSGSGS</sequence>
<gene>
    <name evidence="2" type="ORF">KJI95_03130</name>
</gene>
<dbReference type="InterPro" id="IPR025746">
    <property type="entry name" value="PilX_N_dom"/>
</dbReference>
<keyword evidence="3" id="KW-1185">Reference proteome</keyword>
<dbReference type="Pfam" id="PF14341">
    <property type="entry name" value="PilX_N"/>
    <property type="match status" value="1"/>
</dbReference>
<reference evidence="2 3" key="1">
    <citation type="submission" date="2021-05" db="EMBL/GenBank/DDBJ databases">
        <title>Shewanella sp. JM162201.</title>
        <authorList>
            <person name="Xu S."/>
            <person name="Li A."/>
        </authorList>
    </citation>
    <scope>NUCLEOTIDE SEQUENCE [LARGE SCALE GENOMIC DNA]</scope>
    <source>
        <strain evidence="2 3">JM162201</strain>
    </source>
</reference>
<comment type="caution">
    <text evidence="2">The sequence shown here is derived from an EMBL/GenBank/DDBJ whole genome shotgun (WGS) entry which is preliminary data.</text>
</comment>
<organism evidence="2 3">
    <name type="scientific">Shewanella jiangmenensis</name>
    <dbReference type="NCBI Taxonomy" id="2837387"/>
    <lineage>
        <taxon>Bacteria</taxon>
        <taxon>Pseudomonadati</taxon>
        <taxon>Pseudomonadota</taxon>
        <taxon>Gammaproteobacteria</taxon>
        <taxon>Alteromonadales</taxon>
        <taxon>Shewanellaceae</taxon>
        <taxon>Shewanella</taxon>
    </lineage>
</organism>
<evidence type="ECO:0000313" key="3">
    <source>
        <dbReference type="Proteomes" id="UP001195903"/>
    </source>
</evidence>
<feature type="domain" description="Type 4 fimbrial biogenesis protein PilX N-terminal" evidence="1">
    <location>
        <begin position="5"/>
        <end position="52"/>
    </location>
</feature>
<protein>
    <submittedName>
        <fullName evidence="2">Pilus assembly protein PilX</fullName>
    </submittedName>
</protein>
<accession>A0ABS5UZD3</accession>
<proteinExistence type="predicted"/>
<dbReference type="Proteomes" id="UP001195903">
    <property type="component" value="Unassembled WGS sequence"/>
</dbReference>
<evidence type="ECO:0000259" key="1">
    <source>
        <dbReference type="Pfam" id="PF14341"/>
    </source>
</evidence>